<reference evidence="2 3" key="1">
    <citation type="journal article" date="2023" name="BMC Biol.">
        <title>The compact genome of the sponge Oopsacas minuta (Hexactinellida) is lacking key metazoan core genes.</title>
        <authorList>
            <person name="Santini S."/>
            <person name="Schenkelaars Q."/>
            <person name="Jourda C."/>
            <person name="Duchesne M."/>
            <person name="Belahbib H."/>
            <person name="Rocher C."/>
            <person name="Selva M."/>
            <person name="Riesgo A."/>
            <person name="Vervoort M."/>
            <person name="Leys S.P."/>
            <person name="Kodjabachian L."/>
            <person name="Le Bivic A."/>
            <person name="Borchiellini C."/>
            <person name="Claverie J.M."/>
            <person name="Renard E."/>
        </authorList>
    </citation>
    <scope>NUCLEOTIDE SEQUENCE [LARGE SCALE GENOMIC DNA]</scope>
    <source>
        <strain evidence="2">SPO-2</strain>
    </source>
</reference>
<keyword evidence="3" id="KW-1185">Reference proteome</keyword>
<feature type="region of interest" description="Disordered" evidence="1">
    <location>
        <begin position="118"/>
        <end position="156"/>
    </location>
</feature>
<evidence type="ECO:0000313" key="2">
    <source>
        <dbReference type="EMBL" id="KAI6650738.1"/>
    </source>
</evidence>
<feature type="compositionally biased region" description="Basic and acidic residues" evidence="1">
    <location>
        <begin position="118"/>
        <end position="144"/>
    </location>
</feature>
<proteinExistence type="predicted"/>
<protein>
    <submittedName>
        <fullName evidence="2">Uncharacterized protein</fullName>
    </submittedName>
</protein>
<evidence type="ECO:0000313" key="3">
    <source>
        <dbReference type="Proteomes" id="UP001165289"/>
    </source>
</evidence>
<feature type="compositionally biased region" description="Low complexity" evidence="1">
    <location>
        <begin position="57"/>
        <end position="68"/>
    </location>
</feature>
<organism evidence="2 3">
    <name type="scientific">Oopsacas minuta</name>
    <dbReference type="NCBI Taxonomy" id="111878"/>
    <lineage>
        <taxon>Eukaryota</taxon>
        <taxon>Metazoa</taxon>
        <taxon>Porifera</taxon>
        <taxon>Hexactinellida</taxon>
        <taxon>Hexasterophora</taxon>
        <taxon>Lyssacinosida</taxon>
        <taxon>Leucopsacidae</taxon>
        <taxon>Oopsacas</taxon>
    </lineage>
</organism>
<gene>
    <name evidence="2" type="ORF">LOD99_7789</name>
</gene>
<feature type="region of interest" description="Disordered" evidence="1">
    <location>
        <begin position="46"/>
        <end position="76"/>
    </location>
</feature>
<name>A0AAV7JPW2_9METZ</name>
<dbReference type="AlphaFoldDB" id="A0AAV7JPW2"/>
<sequence>MQPELSSEICELYQVLFETRQKLEFLNQIYKLRASLIDELLHPQYSTSTRSSHKNVSKSAKSASSTVTPEYTPDPIGLESIHISNIGDIDKEDTDVTPEKPYDFTQLDLLLQKSKNVRNDEIPQKHKKALRENKPNIPRKEESSKSSVINTKSDKLKQTCEKLRVQSSKTRNVPKSTYQASYSKKPFLQHKHKEMKSQICSLPQIEYSPTPSRELSQYNVEYKQQHKQPNIRENEHLNSTTHEPTLKLPTLRPAVKGMPLTFSPPYQLPSLPSEFVEALRDLKSAQIELARLLKNDQTKIFAPGKDFIRKFEELYRGDETPRDRQLYACNLYKEIEDGSIPADIKSFFLNSLQSNIASEESNKNRHTGFIYPCIHCSDVKRCSVEGIKMPKLILLKELNLCSLLSECYPGSLLSKSSLITRDRLQCKDLNQVLELQLLIIDVFSLSVKKDILSACMKVVPSLDLDKTEDRQALRVIAQILDSSNITSFYEYSIPDD</sequence>
<accession>A0AAV7JPW2</accession>
<comment type="caution">
    <text evidence="2">The sequence shown here is derived from an EMBL/GenBank/DDBJ whole genome shotgun (WGS) entry which is preliminary data.</text>
</comment>
<dbReference type="Proteomes" id="UP001165289">
    <property type="component" value="Unassembled WGS sequence"/>
</dbReference>
<evidence type="ECO:0000256" key="1">
    <source>
        <dbReference type="SAM" id="MobiDB-lite"/>
    </source>
</evidence>
<dbReference type="EMBL" id="JAKMXF010000310">
    <property type="protein sequence ID" value="KAI6650738.1"/>
    <property type="molecule type" value="Genomic_DNA"/>
</dbReference>